<keyword evidence="2" id="KW-1185">Reference proteome</keyword>
<protein>
    <submittedName>
        <fullName evidence="1">Uncharacterized protein</fullName>
    </submittedName>
</protein>
<sequence>MAVRVSHFLTDDNGDADLYGHREQLDVKPHLKCHVFSPIEMSLLVLIKDM</sequence>
<reference evidence="2" key="1">
    <citation type="submission" date="2018-05" db="EMBL/GenBank/DDBJ databases">
        <authorList>
            <person name="Cea G.-C."/>
            <person name="William W."/>
        </authorList>
    </citation>
    <scope>NUCLEOTIDE SEQUENCE [LARGE SCALE GENOMIC DNA]</scope>
    <source>
        <strain evidence="2">DB21MT 5</strain>
    </source>
</reference>
<evidence type="ECO:0000313" key="1">
    <source>
        <dbReference type="EMBL" id="SQD80578.1"/>
    </source>
</evidence>
<proteinExistence type="predicted"/>
<dbReference type="EMBL" id="LS483250">
    <property type="protein sequence ID" value="SQD80578.1"/>
    <property type="molecule type" value="Genomic_DNA"/>
</dbReference>
<gene>
    <name evidence="1" type="ORF">MORIYA_4126</name>
</gene>
<dbReference type="AlphaFoldDB" id="A0A330LXZ4"/>
<accession>A0A330LXZ4</accession>
<dbReference type="KEGG" id="mya:MORIYA_4126"/>
<evidence type="ECO:0000313" key="2">
    <source>
        <dbReference type="Proteomes" id="UP000250163"/>
    </source>
</evidence>
<name>A0A330LXZ4_9GAMM</name>
<organism evidence="1 2">
    <name type="scientific">Moritella yayanosii</name>
    <dbReference type="NCBI Taxonomy" id="69539"/>
    <lineage>
        <taxon>Bacteria</taxon>
        <taxon>Pseudomonadati</taxon>
        <taxon>Pseudomonadota</taxon>
        <taxon>Gammaproteobacteria</taxon>
        <taxon>Alteromonadales</taxon>
        <taxon>Moritellaceae</taxon>
        <taxon>Moritella</taxon>
    </lineage>
</organism>
<dbReference type="Proteomes" id="UP000250163">
    <property type="component" value="Chromosome MORIYA"/>
</dbReference>